<dbReference type="STRING" id="1121451.DESAM_23201"/>
<dbReference type="HOGENOM" id="CLU_179152_0_0_7"/>
<dbReference type="AlphaFoldDB" id="L0RFB2"/>
<sequence length="93" mass="10595">MPSARAAFILSVKPCVGCGWCCISDPCEVSHRKYGYTRRCPDLNWDDVQGRYLCRLMGDVTEGDDAKRQLFEGQGCCAPLMTWRDDVRNRDND</sequence>
<dbReference type="EMBL" id="FO203522">
    <property type="protein sequence ID" value="CCO25468.1"/>
    <property type="molecule type" value="Genomic_DNA"/>
</dbReference>
<accession>L0RFB2</accession>
<gene>
    <name evidence="1" type="ORF">DESAM_23201</name>
</gene>
<dbReference type="eggNOG" id="ENOG50348XZ">
    <property type="taxonomic scope" value="Bacteria"/>
</dbReference>
<evidence type="ECO:0000313" key="2">
    <source>
        <dbReference type="Proteomes" id="UP000010808"/>
    </source>
</evidence>
<organism evidence="1 2">
    <name type="scientific">Maridesulfovibrio hydrothermalis AM13 = DSM 14728</name>
    <dbReference type="NCBI Taxonomy" id="1121451"/>
    <lineage>
        <taxon>Bacteria</taxon>
        <taxon>Pseudomonadati</taxon>
        <taxon>Thermodesulfobacteriota</taxon>
        <taxon>Desulfovibrionia</taxon>
        <taxon>Desulfovibrionales</taxon>
        <taxon>Desulfovibrionaceae</taxon>
        <taxon>Maridesulfovibrio</taxon>
    </lineage>
</organism>
<dbReference type="OrthoDB" id="8536890at2"/>
<proteinExistence type="predicted"/>
<evidence type="ECO:0000313" key="1">
    <source>
        <dbReference type="EMBL" id="CCO25468.1"/>
    </source>
</evidence>
<keyword evidence="2" id="KW-1185">Reference proteome</keyword>
<dbReference type="PATRIC" id="fig|1121451.3.peg.3407"/>
<reference evidence="1 2" key="1">
    <citation type="submission" date="2012-10" db="EMBL/GenBank/DDBJ databases">
        <authorList>
            <person name="Genoscope - CEA"/>
        </authorList>
    </citation>
    <scope>NUCLEOTIDE SEQUENCE [LARGE SCALE GENOMIC DNA]</scope>
    <source>
        <strain evidence="2">AM13 / DSM 14728</strain>
    </source>
</reference>
<name>L0RFB2_9BACT</name>
<protein>
    <submittedName>
        <fullName evidence="1">Uncharacterized protein</fullName>
    </submittedName>
</protein>
<dbReference type="KEGG" id="dhy:DESAM_23201"/>
<dbReference type="Proteomes" id="UP000010808">
    <property type="component" value="Chromosome"/>
</dbReference>